<dbReference type="Pfam" id="PF01047">
    <property type="entry name" value="MarR"/>
    <property type="match status" value="1"/>
</dbReference>
<feature type="domain" description="HTH marR-type" evidence="5">
    <location>
        <begin position="30"/>
        <end position="162"/>
    </location>
</feature>
<dbReference type="PRINTS" id="PR00598">
    <property type="entry name" value="HTHMARR"/>
</dbReference>
<dbReference type="PANTHER" id="PTHR33164">
    <property type="entry name" value="TRANSCRIPTIONAL REGULATOR, MARR FAMILY"/>
    <property type="match status" value="1"/>
</dbReference>
<evidence type="ECO:0000313" key="6">
    <source>
        <dbReference type="EMBL" id="MCY0386406.1"/>
    </source>
</evidence>
<protein>
    <submittedName>
        <fullName evidence="6">MarR family winged helix-turn-helix transcriptional regulator</fullName>
    </submittedName>
</protein>
<dbReference type="Gene3D" id="1.10.10.10">
    <property type="entry name" value="Winged helix-like DNA-binding domain superfamily/Winged helix DNA-binding domain"/>
    <property type="match status" value="1"/>
</dbReference>
<dbReference type="Proteomes" id="UP001082899">
    <property type="component" value="Unassembled WGS sequence"/>
</dbReference>
<dbReference type="RefSeq" id="WP_267845806.1">
    <property type="nucleotide sequence ID" value="NZ_JAPMXC010000001.1"/>
</dbReference>
<dbReference type="InterPro" id="IPR036388">
    <property type="entry name" value="WH-like_DNA-bd_sf"/>
</dbReference>
<evidence type="ECO:0000256" key="3">
    <source>
        <dbReference type="ARBA" id="ARBA00023163"/>
    </source>
</evidence>
<dbReference type="PANTHER" id="PTHR33164:SF57">
    <property type="entry name" value="MARR-FAMILY TRANSCRIPTIONAL REGULATOR"/>
    <property type="match status" value="1"/>
</dbReference>
<name>A0ABT3ZIR5_9BURK</name>
<dbReference type="InterPro" id="IPR036390">
    <property type="entry name" value="WH_DNA-bd_sf"/>
</dbReference>
<evidence type="ECO:0000256" key="2">
    <source>
        <dbReference type="ARBA" id="ARBA00023125"/>
    </source>
</evidence>
<keyword evidence="7" id="KW-1185">Reference proteome</keyword>
<evidence type="ECO:0000256" key="4">
    <source>
        <dbReference type="SAM" id="MobiDB-lite"/>
    </source>
</evidence>
<dbReference type="InterPro" id="IPR039422">
    <property type="entry name" value="MarR/SlyA-like"/>
</dbReference>
<dbReference type="InterPro" id="IPR011991">
    <property type="entry name" value="ArsR-like_HTH"/>
</dbReference>
<evidence type="ECO:0000313" key="7">
    <source>
        <dbReference type="Proteomes" id="UP001082899"/>
    </source>
</evidence>
<dbReference type="PROSITE" id="PS01117">
    <property type="entry name" value="HTH_MARR_1"/>
    <property type="match status" value="1"/>
</dbReference>
<dbReference type="InterPro" id="IPR000835">
    <property type="entry name" value="HTH_MarR-typ"/>
</dbReference>
<dbReference type="EMBL" id="JAPMXC010000001">
    <property type="protein sequence ID" value="MCY0386406.1"/>
    <property type="molecule type" value="Genomic_DNA"/>
</dbReference>
<dbReference type="SUPFAM" id="SSF46785">
    <property type="entry name" value="Winged helix' DNA-binding domain"/>
    <property type="match status" value="1"/>
</dbReference>
<organism evidence="6 7">
    <name type="scientific">Robbsia betulipollinis</name>
    <dbReference type="NCBI Taxonomy" id="2981849"/>
    <lineage>
        <taxon>Bacteria</taxon>
        <taxon>Pseudomonadati</taxon>
        <taxon>Pseudomonadota</taxon>
        <taxon>Betaproteobacteria</taxon>
        <taxon>Burkholderiales</taxon>
        <taxon>Burkholderiaceae</taxon>
        <taxon>Robbsia</taxon>
    </lineage>
</organism>
<dbReference type="SMART" id="SM00347">
    <property type="entry name" value="HTH_MARR"/>
    <property type="match status" value="1"/>
</dbReference>
<sequence length="170" mass="18552">MHSKTDYPDAPPRSARPSAPPPSRSQPYADESVCYLLSRVRALMTSEVQAATLPRFQLNSTQASMLILLRRGQRSGADLAREVGLDASAVTRLLDKLESRGLVARTRSAADRRVVDVALSAAGHAMLEGLQPIYTDMLEKILAGFTPDEADALQRLLKKIILNHQTCTGK</sequence>
<reference evidence="6" key="1">
    <citation type="submission" date="2022-11" db="EMBL/GenBank/DDBJ databases">
        <title>Robbsia betulipollinis sp. nov., isolated from pollen of birch (Betula pendula).</title>
        <authorList>
            <person name="Shi H."/>
            <person name="Ambika Manirajan B."/>
            <person name="Ratering S."/>
            <person name="Geissler-Plaum R."/>
            <person name="Schnell S."/>
        </authorList>
    </citation>
    <scope>NUCLEOTIDE SEQUENCE</scope>
    <source>
        <strain evidence="6">Bb-Pol-6</strain>
    </source>
</reference>
<comment type="caution">
    <text evidence="6">The sequence shown here is derived from an EMBL/GenBank/DDBJ whole genome shotgun (WGS) entry which is preliminary data.</text>
</comment>
<dbReference type="InterPro" id="IPR023187">
    <property type="entry name" value="Tscrpt_reg_MarR-type_CS"/>
</dbReference>
<keyword evidence="1" id="KW-0805">Transcription regulation</keyword>
<accession>A0ABT3ZIR5</accession>
<gene>
    <name evidence="6" type="ORF">OVY01_03950</name>
</gene>
<proteinExistence type="predicted"/>
<dbReference type="PROSITE" id="PS50995">
    <property type="entry name" value="HTH_MARR_2"/>
    <property type="match status" value="1"/>
</dbReference>
<dbReference type="CDD" id="cd00090">
    <property type="entry name" value="HTH_ARSR"/>
    <property type="match status" value="1"/>
</dbReference>
<keyword evidence="3" id="KW-0804">Transcription</keyword>
<evidence type="ECO:0000256" key="1">
    <source>
        <dbReference type="ARBA" id="ARBA00023015"/>
    </source>
</evidence>
<evidence type="ECO:0000259" key="5">
    <source>
        <dbReference type="PROSITE" id="PS50995"/>
    </source>
</evidence>
<keyword evidence="2" id="KW-0238">DNA-binding</keyword>
<feature type="region of interest" description="Disordered" evidence="4">
    <location>
        <begin position="1"/>
        <end position="28"/>
    </location>
</feature>